<dbReference type="Gene3D" id="1.25.10.10">
    <property type="entry name" value="Leucine-rich Repeat Variant"/>
    <property type="match status" value="1"/>
</dbReference>
<protein>
    <submittedName>
        <fullName evidence="4">Predicted protein</fullName>
    </submittedName>
</protein>
<dbReference type="InterPro" id="IPR035309">
    <property type="entry name" value="PSME4"/>
</dbReference>
<reference evidence="4 5" key="1">
    <citation type="journal article" date="2010" name="Cell">
        <title>The genome of Naegleria gruberi illuminates early eukaryotic versatility.</title>
        <authorList>
            <person name="Fritz-Laylin L.K."/>
            <person name="Prochnik S.E."/>
            <person name="Ginger M.L."/>
            <person name="Dacks J.B."/>
            <person name="Carpenter M.L."/>
            <person name="Field M.C."/>
            <person name="Kuo A."/>
            <person name="Paredez A."/>
            <person name="Chapman J."/>
            <person name="Pham J."/>
            <person name="Shu S."/>
            <person name="Neupane R."/>
            <person name="Cipriano M."/>
            <person name="Mancuso J."/>
            <person name="Tu H."/>
            <person name="Salamov A."/>
            <person name="Lindquist E."/>
            <person name="Shapiro H."/>
            <person name="Lucas S."/>
            <person name="Grigoriev I.V."/>
            <person name="Cande W.Z."/>
            <person name="Fulton C."/>
            <person name="Rokhsar D.S."/>
            <person name="Dawson S.C."/>
        </authorList>
    </citation>
    <scope>NUCLEOTIDE SEQUENCE [LARGE SCALE GENOMIC DNA]</scope>
    <source>
        <strain evidence="4 5">NEG-M</strain>
    </source>
</reference>
<proteinExistence type="predicted"/>
<dbReference type="Pfam" id="PF02985">
    <property type="entry name" value="HEAT"/>
    <property type="match status" value="1"/>
</dbReference>
<evidence type="ECO:0000313" key="5">
    <source>
        <dbReference type="Proteomes" id="UP000006671"/>
    </source>
</evidence>
<dbReference type="GO" id="GO:0010499">
    <property type="term" value="P:proteasomal ubiquitin-independent protein catabolic process"/>
    <property type="evidence" value="ECO:0007669"/>
    <property type="project" value="TreeGrafter"/>
</dbReference>
<dbReference type="GO" id="GO:0070628">
    <property type="term" value="F:proteasome binding"/>
    <property type="evidence" value="ECO:0007669"/>
    <property type="project" value="InterPro"/>
</dbReference>
<dbReference type="GeneID" id="8850235"/>
<dbReference type="InterPro" id="IPR021133">
    <property type="entry name" value="HEAT_type_2"/>
</dbReference>
<feature type="non-terminal residue" evidence="4">
    <location>
        <position position="178"/>
    </location>
</feature>
<evidence type="ECO:0000256" key="2">
    <source>
        <dbReference type="PROSITE-ProRule" id="PRU00103"/>
    </source>
</evidence>
<dbReference type="InParanoid" id="D2VEC3"/>
<sequence>IRSALLECLQIFAYRQQFFLQEKLPKLFEIITAMLRDSQPEVRQMASITLSGFLKISSTDYSKKLIPEFQEKATKPKKTTNDKLPKESIDRHSGILGLSAVALAFPYSIPDFMPEMLVFLAKFSNDSVQSIRETVKKTFQEFIKCHSDMWQIHEMKFTEDQLRTLHDLFQTSSPSYYA</sequence>
<accession>D2VEC3</accession>
<dbReference type="InterPro" id="IPR021843">
    <property type="entry name" value="PSME4_C"/>
</dbReference>
<dbReference type="Pfam" id="PF11919">
    <property type="entry name" value="PSME4_C"/>
    <property type="match status" value="1"/>
</dbReference>
<dbReference type="Proteomes" id="UP000006671">
    <property type="component" value="Unassembled WGS sequence"/>
</dbReference>
<dbReference type="OrthoDB" id="17907at2759"/>
<evidence type="ECO:0000313" key="4">
    <source>
        <dbReference type="EMBL" id="EFC44856.1"/>
    </source>
</evidence>
<dbReference type="GO" id="GO:0016504">
    <property type="term" value="F:peptidase activator activity"/>
    <property type="evidence" value="ECO:0007669"/>
    <property type="project" value="InterPro"/>
</dbReference>
<evidence type="ECO:0000259" key="3">
    <source>
        <dbReference type="Pfam" id="PF11919"/>
    </source>
</evidence>
<organism evidence="5">
    <name type="scientific">Naegleria gruberi</name>
    <name type="common">Amoeba</name>
    <dbReference type="NCBI Taxonomy" id="5762"/>
    <lineage>
        <taxon>Eukaryota</taxon>
        <taxon>Discoba</taxon>
        <taxon>Heterolobosea</taxon>
        <taxon>Tetramitia</taxon>
        <taxon>Eutetramitia</taxon>
        <taxon>Vahlkampfiidae</taxon>
        <taxon>Naegleria</taxon>
    </lineage>
</organism>
<dbReference type="PROSITE" id="PS50077">
    <property type="entry name" value="HEAT_REPEAT"/>
    <property type="match status" value="1"/>
</dbReference>
<dbReference type="EMBL" id="GG738866">
    <property type="protein sequence ID" value="EFC44856.1"/>
    <property type="molecule type" value="Genomic_DNA"/>
</dbReference>
<dbReference type="KEGG" id="ngr:NAEGRDRAFT_4734"/>
<dbReference type="InterPro" id="IPR016024">
    <property type="entry name" value="ARM-type_fold"/>
</dbReference>
<dbReference type="STRING" id="5762.D2VEC3"/>
<name>D2VEC3_NAEGR</name>
<dbReference type="VEuPathDB" id="AmoebaDB:NAEGRDRAFT_4734"/>
<dbReference type="eggNOG" id="KOG1851">
    <property type="taxonomic scope" value="Eukaryota"/>
</dbReference>
<dbReference type="InterPro" id="IPR000357">
    <property type="entry name" value="HEAT"/>
</dbReference>
<dbReference type="RefSeq" id="XP_002677600.1">
    <property type="nucleotide sequence ID" value="XM_002677554.2"/>
</dbReference>
<dbReference type="OMA" id="HRENWEK"/>
<dbReference type="PANTHER" id="PTHR32170">
    <property type="entry name" value="PROTEASOME ACTIVATOR COMPLEX SUBUNIT 4"/>
    <property type="match status" value="1"/>
</dbReference>
<feature type="domain" description="Proteasome activator complex subunit 4 C-terminal" evidence="3">
    <location>
        <begin position="89"/>
        <end position="178"/>
    </location>
</feature>
<evidence type="ECO:0000256" key="1">
    <source>
        <dbReference type="ARBA" id="ARBA00022737"/>
    </source>
</evidence>
<feature type="non-terminal residue" evidence="4">
    <location>
        <position position="1"/>
    </location>
</feature>
<dbReference type="GO" id="GO:0005829">
    <property type="term" value="C:cytosol"/>
    <property type="evidence" value="ECO:0007669"/>
    <property type="project" value="TreeGrafter"/>
</dbReference>
<dbReference type="InterPro" id="IPR011989">
    <property type="entry name" value="ARM-like"/>
</dbReference>
<keyword evidence="5" id="KW-1185">Reference proteome</keyword>
<gene>
    <name evidence="4" type="ORF">NAEGRDRAFT_4734</name>
</gene>
<keyword evidence="1" id="KW-0677">Repeat</keyword>
<dbReference type="SUPFAM" id="SSF48371">
    <property type="entry name" value="ARM repeat"/>
    <property type="match status" value="1"/>
</dbReference>
<dbReference type="AlphaFoldDB" id="D2VEC3"/>
<dbReference type="PANTHER" id="PTHR32170:SF3">
    <property type="entry name" value="PROTEASOME ACTIVATOR COMPLEX SUBUNIT 4"/>
    <property type="match status" value="1"/>
</dbReference>
<dbReference type="GO" id="GO:0005634">
    <property type="term" value="C:nucleus"/>
    <property type="evidence" value="ECO:0007669"/>
    <property type="project" value="TreeGrafter"/>
</dbReference>
<feature type="repeat" description="HEAT" evidence="2">
    <location>
        <begin position="27"/>
        <end position="65"/>
    </location>
</feature>